<dbReference type="PROSITE" id="PS51257">
    <property type="entry name" value="PROKAR_LIPOPROTEIN"/>
    <property type="match status" value="1"/>
</dbReference>
<protein>
    <submittedName>
        <fullName evidence="1">Uncharacterized protein</fullName>
    </submittedName>
</protein>
<dbReference type="RefSeq" id="WP_214435143.1">
    <property type="nucleotide sequence ID" value="NZ_CAWPUQ010000159.1"/>
</dbReference>
<reference evidence="1 2" key="1">
    <citation type="journal article" date="2021" name="Int. J. Syst. Evol. Microbiol.">
        <title>Amazonocrinis nigriterrae gen. nov., sp. nov., Atlanticothrix silvestris gen. nov., sp. nov. and Dendronalium phyllosphericum gen. nov., sp. nov., nostocacean cyanobacteria from Brazilian environments.</title>
        <authorList>
            <person name="Alvarenga D.O."/>
            <person name="Andreote A.P.D."/>
            <person name="Branco L.H.Z."/>
            <person name="Delbaje E."/>
            <person name="Cruz R.B."/>
            <person name="Varani A.M."/>
            <person name="Fiore M.F."/>
        </authorList>
    </citation>
    <scope>NUCLEOTIDE SEQUENCE [LARGE SCALE GENOMIC DNA]</scope>
    <source>
        <strain evidence="1 2">CENA369</strain>
    </source>
</reference>
<dbReference type="Proteomes" id="UP000662314">
    <property type="component" value="Unassembled WGS sequence"/>
</dbReference>
<organism evidence="1 2">
    <name type="scientific">Dendronalium phyllosphericum CENA369</name>
    <dbReference type="NCBI Taxonomy" id="1725256"/>
    <lineage>
        <taxon>Bacteria</taxon>
        <taxon>Bacillati</taxon>
        <taxon>Cyanobacteriota</taxon>
        <taxon>Cyanophyceae</taxon>
        <taxon>Nostocales</taxon>
        <taxon>Nostocaceae</taxon>
        <taxon>Dendronalium</taxon>
        <taxon>Dendronalium phyllosphericum</taxon>
    </lineage>
</organism>
<keyword evidence="2" id="KW-1185">Reference proteome</keyword>
<accession>A0A8J7LI00</accession>
<proteinExistence type="predicted"/>
<name>A0A8J7LI00_9NOST</name>
<evidence type="ECO:0000313" key="1">
    <source>
        <dbReference type="EMBL" id="MBH8576409.1"/>
    </source>
</evidence>
<sequence length="63" mass="7110">MASKIDGIFCIQESDESSHLTAWLLWASCQVDGFPQHPFCSPDPSQHGIRNFLRVLINLLLIL</sequence>
<evidence type="ECO:0000313" key="2">
    <source>
        <dbReference type="Proteomes" id="UP000662314"/>
    </source>
</evidence>
<comment type="caution">
    <text evidence="1">The sequence shown here is derived from an EMBL/GenBank/DDBJ whole genome shotgun (WGS) entry which is preliminary data.</text>
</comment>
<gene>
    <name evidence="1" type="ORF">I8752_26155</name>
</gene>
<dbReference type="EMBL" id="JAECZA010000231">
    <property type="protein sequence ID" value="MBH8576409.1"/>
    <property type="molecule type" value="Genomic_DNA"/>
</dbReference>
<dbReference type="AlphaFoldDB" id="A0A8J7LI00"/>